<dbReference type="Proteomes" id="UP001603857">
    <property type="component" value="Unassembled WGS sequence"/>
</dbReference>
<evidence type="ECO:0000256" key="1">
    <source>
        <dbReference type="SAM" id="MobiDB-lite"/>
    </source>
</evidence>
<dbReference type="PANTHER" id="PTHR46929:SF4">
    <property type="entry name" value="MYB_SANT-LIKE DOMAIN-CONTAINING PROTEIN"/>
    <property type="match status" value="1"/>
</dbReference>
<dbReference type="AlphaFoldDB" id="A0ABD1M4V1"/>
<sequence length="692" mass="79244">MNRGKAIAPDSSIAVREFTKWTDEMDFRLLIAMLDEARLGNRVDGSWATQAYNNMTKPSAAKWRVNPIRYYDLMEELWGVDRATGHMARTARQARRNIGTPSLTVDLNDDVDNIPEEQLFDPGFDSAYRSPPHVDSYSPGDGTQSIPSAASTGTGGTSSSRGTKRKAPMVDVMDAQFDKLTTKLDAFTDYFGRGNDLTQRLFDIVERQVVAIERRNDLINEQINVMRRTSTVQYSESEIWDMLVYMNLPDEKIMVQCYDWLCNNPSHVRQLFGLPPHLRLNQLLKLMGASGMTSGSRPTRKRTSMDRKGKCTTTSDEAPRSRLPPIEDVLNQTRFFSKREQMITYGLGFHHRVVLAPKLMDFPYFASSGLYFHHHLEFQGLKHFVAISSSYFEDLIKVFYSNLRVSEAGYLYSEVNKTKIKMKPADWLTVAGLKYEGHKLSFTSIPEDIEYDSDTTLASMIRPEMQGRNVRNVGSLNINDRLLHYVYVHILAPRSSNFAQLLQEDIFMLWAIKNNMLINWPHFIMEHMIKCRDNEMPLPYAILITQIMSHYGVELSIDAAIDLGWQHCFYKKTLKKLNVVNANEVWQHGRVNQDHGQNAEDEDQPMPEEHVADIGPQPTVQYDPQMLSQIWSGIQGLQEGLHNLNINVNSSIHGLQEGLTTLTTDVNRGFNTLHTRFDDLEKRFDDFQQSSE</sequence>
<name>A0ABD1M4V1_9FABA</name>
<keyword evidence="4" id="KW-1185">Reference proteome</keyword>
<comment type="caution">
    <text evidence="3">The sequence shown here is derived from an EMBL/GenBank/DDBJ whole genome shotgun (WGS) entry which is preliminary data.</text>
</comment>
<proteinExistence type="predicted"/>
<feature type="domain" description="Putative plant transposon protein" evidence="2">
    <location>
        <begin position="379"/>
        <end position="553"/>
    </location>
</feature>
<accession>A0ABD1M4V1</accession>
<evidence type="ECO:0000313" key="3">
    <source>
        <dbReference type="EMBL" id="KAL2330786.1"/>
    </source>
</evidence>
<feature type="region of interest" description="Disordered" evidence="1">
    <location>
        <begin position="291"/>
        <end position="323"/>
    </location>
</feature>
<protein>
    <recommendedName>
        <fullName evidence="2">Putative plant transposon protein domain-containing protein</fullName>
    </recommendedName>
</protein>
<evidence type="ECO:0000313" key="4">
    <source>
        <dbReference type="Proteomes" id="UP001603857"/>
    </source>
</evidence>
<feature type="region of interest" description="Disordered" evidence="1">
    <location>
        <begin position="121"/>
        <end position="167"/>
    </location>
</feature>
<feature type="compositionally biased region" description="Polar residues" evidence="1">
    <location>
        <begin position="141"/>
        <end position="150"/>
    </location>
</feature>
<evidence type="ECO:0000259" key="2">
    <source>
        <dbReference type="Pfam" id="PF20167"/>
    </source>
</evidence>
<dbReference type="EMBL" id="JBGMDY010000006">
    <property type="protein sequence ID" value="KAL2330786.1"/>
    <property type="molecule type" value="Genomic_DNA"/>
</dbReference>
<dbReference type="PANTHER" id="PTHR46929">
    <property type="entry name" value="EXPRESSED PROTEIN"/>
    <property type="match status" value="1"/>
</dbReference>
<gene>
    <name evidence="3" type="ORF">Fmac_018367</name>
</gene>
<organism evidence="3 4">
    <name type="scientific">Flemingia macrophylla</name>
    <dbReference type="NCBI Taxonomy" id="520843"/>
    <lineage>
        <taxon>Eukaryota</taxon>
        <taxon>Viridiplantae</taxon>
        <taxon>Streptophyta</taxon>
        <taxon>Embryophyta</taxon>
        <taxon>Tracheophyta</taxon>
        <taxon>Spermatophyta</taxon>
        <taxon>Magnoliopsida</taxon>
        <taxon>eudicotyledons</taxon>
        <taxon>Gunneridae</taxon>
        <taxon>Pentapetalae</taxon>
        <taxon>rosids</taxon>
        <taxon>fabids</taxon>
        <taxon>Fabales</taxon>
        <taxon>Fabaceae</taxon>
        <taxon>Papilionoideae</taxon>
        <taxon>50 kb inversion clade</taxon>
        <taxon>NPAAA clade</taxon>
        <taxon>indigoferoid/millettioid clade</taxon>
        <taxon>Phaseoleae</taxon>
        <taxon>Flemingia</taxon>
    </lineage>
</organism>
<dbReference type="InterPro" id="IPR046796">
    <property type="entry name" value="Transposase_32_dom"/>
</dbReference>
<dbReference type="Pfam" id="PF20167">
    <property type="entry name" value="Transposase_32"/>
    <property type="match status" value="1"/>
</dbReference>
<reference evidence="3 4" key="1">
    <citation type="submission" date="2024-08" db="EMBL/GenBank/DDBJ databases">
        <title>Insights into the chromosomal genome structure of Flemingia macrophylla.</title>
        <authorList>
            <person name="Ding Y."/>
            <person name="Zhao Y."/>
            <person name="Bi W."/>
            <person name="Wu M."/>
            <person name="Zhao G."/>
            <person name="Gong Y."/>
            <person name="Li W."/>
            <person name="Zhang P."/>
        </authorList>
    </citation>
    <scope>NUCLEOTIDE SEQUENCE [LARGE SCALE GENOMIC DNA]</scope>
    <source>
        <strain evidence="3">DYQJB</strain>
        <tissue evidence="3">Leaf</tissue>
    </source>
</reference>
<feature type="region of interest" description="Disordered" evidence="1">
    <location>
        <begin position="590"/>
        <end position="618"/>
    </location>
</feature>